<keyword evidence="3" id="KW-1185">Reference proteome</keyword>
<dbReference type="Proteomes" id="UP001314229">
    <property type="component" value="Unassembled WGS sequence"/>
</dbReference>
<protein>
    <submittedName>
        <fullName evidence="2">Uncharacterized protein LOC128357838</fullName>
    </submittedName>
</protein>
<keyword evidence="1" id="KW-1133">Transmembrane helix</keyword>
<comment type="caution">
    <text evidence="2">The sequence shown here is derived from an EMBL/GenBank/DDBJ whole genome shotgun (WGS) entry which is preliminary data.</text>
</comment>
<keyword evidence="1" id="KW-0472">Membrane</keyword>
<dbReference type="AlphaFoldDB" id="A0AAV1Q972"/>
<organism evidence="2 3">
    <name type="scientific">Scomber scombrus</name>
    <name type="common">Atlantic mackerel</name>
    <name type="synonym">Scomber vernalis</name>
    <dbReference type="NCBI Taxonomy" id="13677"/>
    <lineage>
        <taxon>Eukaryota</taxon>
        <taxon>Metazoa</taxon>
        <taxon>Chordata</taxon>
        <taxon>Craniata</taxon>
        <taxon>Vertebrata</taxon>
        <taxon>Euteleostomi</taxon>
        <taxon>Actinopterygii</taxon>
        <taxon>Neopterygii</taxon>
        <taxon>Teleostei</taxon>
        <taxon>Neoteleostei</taxon>
        <taxon>Acanthomorphata</taxon>
        <taxon>Pelagiaria</taxon>
        <taxon>Scombriformes</taxon>
        <taxon>Scombridae</taxon>
        <taxon>Scomber</taxon>
    </lineage>
</organism>
<evidence type="ECO:0000313" key="3">
    <source>
        <dbReference type="Proteomes" id="UP001314229"/>
    </source>
</evidence>
<gene>
    <name evidence="2" type="ORF">FSCOSCO3_A014574</name>
</gene>
<feature type="transmembrane region" description="Helical" evidence="1">
    <location>
        <begin position="23"/>
        <end position="45"/>
    </location>
</feature>
<evidence type="ECO:0000313" key="2">
    <source>
        <dbReference type="EMBL" id="CAK6980115.1"/>
    </source>
</evidence>
<reference evidence="2 3" key="1">
    <citation type="submission" date="2024-01" db="EMBL/GenBank/DDBJ databases">
        <authorList>
            <person name="Alioto T."/>
            <person name="Alioto T."/>
            <person name="Gomez Garrido J."/>
        </authorList>
    </citation>
    <scope>NUCLEOTIDE SEQUENCE [LARGE SCALE GENOMIC DNA]</scope>
</reference>
<keyword evidence="1" id="KW-0812">Transmembrane</keyword>
<dbReference type="EMBL" id="CAWUFR010000645">
    <property type="protein sequence ID" value="CAK6980115.1"/>
    <property type="molecule type" value="Genomic_DNA"/>
</dbReference>
<sequence>MNIHQVLFFCFLSAVSDVSRPNYFWPLVVCVPVIVVLVAVVLLLVHKLKMRRKFSWNTRETSYSRNKELCVTFVNRLPLSTCEDKTYSTLRETTNT</sequence>
<accession>A0AAV1Q972</accession>
<name>A0AAV1Q972_SCOSC</name>
<proteinExistence type="predicted"/>
<evidence type="ECO:0000256" key="1">
    <source>
        <dbReference type="SAM" id="Phobius"/>
    </source>
</evidence>